<protein>
    <recommendedName>
        <fullName evidence="3">histidine kinase</fullName>
        <ecNumber evidence="3">2.7.13.3</ecNumber>
    </recommendedName>
</protein>
<dbReference type="SMART" id="SM00388">
    <property type="entry name" value="HisKA"/>
    <property type="match status" value="1"/>
</dbReference>
<dbReference type="InterPro" id="IPR004358">
    <property type="entry name" value="Sig_transdc_His_kin-like_C"/>
</dbReference>
<dbReference type="SMART" id="SM00091">
    <property type="entry name" value="PAS"/>
    <property type="match status" value="1"/>
</dbReference>
<comment type="catalytic activity">
    <reaction evidence="1">
        <text>ATP + protein L-histidine = ADP + protein N-phospho-L-histidine.</text>
        <dbReference type="EC" id="2.7.13.3"/>
    </reaction>
</comment>
<dbReference type="Gene3D" id="1.10.287.130">
    <property type="match status" value="1"/>
</dbReference>
<organism evidence="19 20">
    <name type="scientific">Niveibacterium microcysteis</name>
    <dbReference type="NCBI Taxonomy" id="2811415"/>
    <lineage>
        <taxon>Bacteria</taxon>
        <taxon>Pseudomonadati</taxon>
        <taxon>Pseudomonadota</taxon>
        <taxon>Betaproteobacteria</taxon>
        <taxon>Rhodocyclales</taxon>
        <taxon>Rhodocyclaceae</taxon>
        <taxon>Niveibacterium</taxon>
    </lineage>
</organism>
<feature type="domain" description="HPt" evidence="18">
    <location>
        <begin position="858"/>
        <end position="954"/>
    </location>
</feature>
<accession>A0ABX7M1T9</accession>
<dbReference type="SUPFAM" id="SSF47384">
    <property type="entry name" value="Homodimeric domain of signal transducing histidine kinase"/>
    <property type="match status" value="1"/>
</dbReference>
<dbReference type="InterPro" id="IPR013655">
    <property type="entry name" value="PAS_fold_3"/>
</dbReference>
<keyword evidence="5 13" id="KW-0597">Phosphoprotein</keyword>
<dbReference type="SMART" id="SM00448">
    <property type="entry name" value="REC"/>
    <property type="match status" value="2"/>
</dbReference>
<gene>
    <name evidence="19" type="ORF">JY500_12790</name>
</gene>
<dbReference type="EMBL" id="CP071060">
    <property type="protein sequence ID" value="QSI75386.1"/>
    <property type="molecule type" value="Genomic_DNA"/>
</dbReference>
<evidence type="ECO:0000256" key="9">
    <source>
        <dbReference type="ARBA" id="ARBA00022989"/>
    </source>
</evidence>
<dbReference type="Proteomes" id="UP000663570">
    <property type="component" value="Chromosome"/>
</dbReference>
<dbReference type="InterPro" id="IPR003594">
    <property type="entry name" value="HATPase_dom"/>
</dbReference>
<dbReference type="SMART" id="SM00073">
    <property type="entry name" value="HPT"/>
    <property type="match status" value="1"/>
</dbReference>
<dbReference type="PROSITE" id="PS50110">
    <property type="entry name" value="RESPONSE_REGULATORY"/>
    <property type="match status" value="2"/>
</dbReference>
<dbReference type="PROSITE" id="PS50112">
    <property type="entry name" value="PAS"/>
    <property type="match status" value="1"/>
</dbReference>
<dbReference type="InterPro" id="IPR005467">
    <property type="entry name" value="His_kinase_dom"/>
</dbReference>
<dbReference type="CDD" id="cd00130">
    <property type="entry name" value="PAS"/>
    <property type="match status" value="1"/>
</dbReference>
<evidence type="ECO:0000256" key="4">
    <source>
        <dbReference type="ARBA" id="ARBA00022475"/>
    </source>
</evidence>
<dbReference type="InterPro" id="IPR035965">
    <property type="entry name" value="PAS-like_dom_sf"/>
</dbReference>
<reference evidence="19 20" key="1">
    <citation type="submission" date="2021-02" db="EMBL/GenBank/DDBJ databases">
        <title>Niveibacterium changnyeongensis HC41.</title>
        <authorList>
            <person name="Kang M."/>
        </authorList>
    </citation>
    <scope>NUCLEOTIDE SEQUENCE [LARGE SCALE GENOMIC DNA]</scope>
    <source>
        <strain evidence="19 20">HC41</strain>
    </source>
</reference>
<keyword evidence="10" id="KW-0902">Two-component regulatory system</keyword>
<dbReference type="SUPFAM" id="SSF52172">
    <property type="entry name" value="CheY-like"/>
    <property type="match status" value="2"/>
</dbReference>
<dbReference type="PANTHER" id="PTHR45339">
    <property type="entry name" value="HYBRID SIGNAL TRANSDUCTION HISTIDINE KINASE J"/>
    <property type="match status" value="1"/>
</dbReference>
<feature type="domain" description="PAC" evidence="17">
    <location>
        <begin position="231"/>
        <end position="284"/>
    </location>
</feature>
<evidence type="ECO:0000256" key="3">
    <source>
        <dbReference type="ARBA" id="ARBA00012438"/>
    </source>
</evidence>
<dbReference type="CDD" id="cd00082">
    <property type="entry name" value="HisKA"/>
    <property type="match status" value="1"/>
</dbReference>
<evidence type="ECO:0000256" key="11">
    <source>
        <dbReference type="ARBA" id="ARBA00023136"/>
    </source>
</evidence>
<evidence type="ECO:0000256" key="1">
    <source>
        <dbReference type="ARBA" id="ARBA00000085"/>
    </source>
</evidence>
<dbReference type="InterPro" id="IPR036890">
    <property type="entry name" value="HATPase_C_sf"/>
</dbReference>
<dbReference type="Gene3D" id="3.40.50.2300">
    <property type="match status" value="2"/>
</dbReference>
<dbReference type="Pfam" id="PF02518">
    <property type="entry name" value="HATPase_c"/>
    <property type="match status" value="1"/>
</dbReference>
<dbReference type="InterPro" id="IPR036097">
    <property type="entry name" value="HisK_dim/P_sf"/>
</dbReference>
<proteinExistence type="predicted"/>
<comment type="subcellular location">
    <subcellularLocation>
        <location evidence="2">Cell membrane</location>
        <topology evidence="2">Multi-pass membrane protein</topology>
    </subcellularLocation>
</comment>
<dbReference type="EC" id="2.7.13.3" evidence="3"/>
<dbReference type="SMART" id="SM00086">
    <property type="entry name" value="PAC"/>
    <property type="match status" value="1"/>
</dbReference>
<dbReference type="PROSITE" id="PS50109">
    <property type="entry name" value="HIS_KIN"/>
    <property type="match status" value="1"/>
</dbReference>
<evidence type="ECO:0000259" key="18">
    <source>
        <dbReference type="PROSITE" id="PS50894"/>
    </source>
</evidence>
<dbReference type="PANTHER" id="PTHR45339:SF1">
    <property type="entry name" value="HYBRID SIGNAL TRANSDUCTION HISTIDINE KINASE J"/>
    <property type="match status" value="1"/>
</dbReference>
<dbReference type="PRINTS" id="PR00344">
    <property type="entry name" value="BCTRLSENSOR"/>
</dbReference>
<name>A0ABX7M1T9_9RHOO</name>
<dbReference type="Pfam" id="PF00072">
    <property type="entry name" value="Response_reg"/>
    <property type="match status" value="1"/>
</dbReference>
<keyword evidence="20" id="KW-1185">Reference proteome</keyword>
<keyword evidence="8" id="KW-0067">ATP-binding</keyword>
<dbReference type="InterPro" id="IPR036641">
    <property type="entry name" value="HPT_dom_sf"/>
</dbReference>
<dbReference type="InterPro" id="IPR003661">
    <property type="entry name" value="HisK_dim/P_dom"/>
</dbReference>
<dbReference type="PROSITE" id="PS50113">
    <property type="entry name" value="PAC"/>
    <property type="match status" value="1"/>
</dbReference>
<feature type="domain" description="Response regulatory" evidence="15">
    <location>
        <begin position="540"/>
        <end position="661"/>
    </location>
</feature>
<dbReference type="Gene3D" id="3.30.565.10">
    <property type="entry name" value="Histidine kinase-like ATPase, C-terminal domain"/>
    <property type="match status" value="1"/>
</dbReference>
<dbReference type="SUPFAM" id="SSF55874">
    <property type="entry name" value="ATPase domain of HSP90 chaperone/DNA topoisomerase II/histidine kinase"/>
    <property type="match status" value="1"/>
</dbReference>
<dbReference type="Pfam" id="PF08447">
    <property type="entry name" value="PAS_3"/>
    <property type="match status" value="1"/>
</dbReference>
<dbReference type="InterPro" id="IPR008207">
    <property type="entry name" value="Sig_transdc_His_kin_Hpt_dom"/>
</dbReference>
<feature type="domain" description="PAS" evidence="16">
    <location>
        <begin position="155"/>
        <end position="227"/>
    </location>
</feature>
<feature type="modified residue" description="4-aspartylphosphate" evidence="13">
    <location>
        <position position="594"/>
    </location>
</feature>
<evidence type="ECO:0000313" key="19">
    <source>
        <dbReference type="EMBL" id="QSI75386.1"/>
    </source>
</evidence>
<evidence type="ECO:0000259" key="16">
    <source>
        <dbReference type="PROSITE" id="PS50112"/>
    </source>
</evidence>
<dbReference type="SMART" id="SM00387">
    <property type="entry name" value="HATPase_c"/>
    <property type="match status" value="1"/>
</dbReference>
<keyword evidence="4" id="KW-1003">Cell membrane</keyword>
<evidence type="ECO:0000259" key="15">
    <source>
        <dbReference type="PROSITE" id="PS50110"/>
    </source>
</evidence>
<dbReference type="RefSeq" id="WP_206252910.1">
    <property type="nucleotide sequence ID" value="NZ_CP071060.1"/>
</dbReference>
<dbReference type="NCBIfam" id="TIGR00229">
    <property type="entry name" value="sensory_box"/>
    <property type="match status" value="1"/>
</dbReference>
<dbReference type="SUPFAM" id="SSF47226">
    <property type="entry name" value="Histidine-containing phosphotransfer domain, HPT domain"/>
    <property type="match status" value="1"/>
</dbReference>
<evidence type="ECO:0000256" key="13">
    <source>
        <dbReference type="PROSITE-ProRule" id="PRU00169"/>
    </source>
</evidence>
<evidence type="ECO:0000259" key="17">
    <source>
        <dbReference type="PROSITE" id="PS50113"/>
    </source>
</evidence>
<dbReference type="InterPro" id="IPR001789">
    <property type="entry name" value="Sig_transdc_resp-reg_receiver"/>
</dbReference>
<evidence type="ECO:0000256" key="7">
    <source>
        <dbReference type="ARBA" id="ARBA00022741"/>
    </source>
</evidence>
<dbReference type="Pfam" id="PF00512">
    <property type="entry name" value="HisKA"/>
    <property type="match status" value="1"/>
</dbReference>
<evidence type="ECO:0000256" key="10">
    <source>
        <dbReference type="ARBA" id="ARBA00023012"/>
    </source>
</evidence>
<evidence type="ECO:0000259" key="14">
    <source>
        <dbReference type="PROSITE" id="PS50109"/>
    </source>
</evidence>
<evidence type="ECO:0000256" key="6">
    <source>
        <dbReference type="ARBA" id="ARBA00022692"/>
    </source>
</evidence>
<dbReference type="SUPFAM" id="SSF55785">
    <property type="entry name" value="PYP-like sensor domain (PAS domain)"/>
    <property type="match status" value="1"/>
</dbReference>
<dbReference type="Pfam" id="PF01627">
    <property type="entry name" value="Hpt"/>
    <property type="match status" value="1"/>
</dbReference>
<feature type="domain" description="Response regulatory" evidence="15">
    <location>
        <begin position="691"/>
        <end position="817"/>
    </location>
</feature>
<sequence>MQATQPGDDRNSSSTELPAGELLADQLKRAFGVDSPAGLLTAIARQPWRPDQLAVALADLLSMVGGAYRRYEQRLTAQPVSEVGAGSTLSNENARLRKQCDAQQAVLNALRDALRGLGDRRGEEAVERLAADELSQSLSALVSERRESSLLVGVSEERLKLALDSSEDGIWDWDVAAGAVHFSAQWAAMLGLSLDDVSPTVEGWQSLVHPDDLPLMRARLDDNVTGVATDYDCEFRMRTQRGDWKWILARGKVVKRDAQGKALRLVGTHRDITERKRFELELLNAKEAAEAANRAKSDFLANMSHEIRTPMNGIIGMTELALDTDLDSEQRGYLETVKSSGEALLTIINDILDFSKIEAGRMDLELIDYALFNTVADSIKALALRAHQKGLELIASIDDDVPVRLKGDPGRVRQVLLNLIGNAVKFTEHGEVEVGVRVLERDGAFARIEFSVRDTGIGIPAEKHGAIFDVFSQADTSTTRRFGGTGLGLAICRRLVELMDGRIWVESTPEKGSCFRFTLRAEVLEDPAPLTCRPEFAGRRALLALENRTLAQRIHGWLGAAGLPVVWVDSVESAEAALKAAAEAGGYYDLLLVDAGLGEPGGFSLPSRFFDLGASCERIVMLLNTPNQREDADRCRRLGTRAHLVKPFSRRDLVDAALLAFGVDAGSGFSLAEFDLVAARAATEAIAEPLDVLLVEDNPVNQAVAQKVLERAGHRVVLANNGAEAVEYFDRDGRFDVILMDVQMPVMGGIEATRAIRAREARRSWAGTGLLESIPIIAMTAHAMPADKNRCLEAGMDDYVVKPLKPAELFAALKRVVRQETVSDEYYDGSRTEIEGDPFVTSGDVADLNQTRDTLDGDESAVQMLIGVFLQDYGRSRSELLRAAERSDWEALSRGAHSLKASAGIFGASAAADCALKLEIAARNAKGPEALARLADLIPELDRLANYLRREQAK</sequence>
<dbReference type="PROSITE" id="PS50894">
    <property type="entry name" value="HPT"/>
    <property type="match status" value="1"/>
</dbReference>
<evidence type="ECO:0000256" key="5">
    <source>
        <dbReference type="ARBA" id="ARBA00022553"/>
    </source>
</evidence>
<evidence type="ECO:0000256" key="12">
    <source>
        <dbReference type="PROSITE-ProRule" id="PRU00110"/>
    </source>
</evidence>
<feature type="domain" description="Histidine kinase" evidence="14">
    <location>
        <begin position="302"/>
        <end position="523"/>
    </location>
</feature>
<dbReference type="InterPro" id="IPR001610">
    <property type="entry name" value="PAC"/>
</dbReference>
<evidence type="ECO:0000256" key="8">
    <source>
        <dbReference type="ARBA" id="ARBA00022840"/>
    </source>
</evidence>
<feature type="modified residue" description="4-aspartylphosphate" evidence="13">
    <location>
        <position position="741"/>
    </location>
</feature>
<dbReference type="CDD" id="cd17546">
    <property type="entry name" value="REC_hyHK_CKI1_RcsC-like"/>
    <property type="match status" value="1"/>
</dbReference>
<dbReference type="Gene3D" id="1.20.120.160">
    <property type="entry name" value="HPT domain"/>
    <property type="match status" value="1"/>
</dbReference>
<dbReference type="CDD" id="cd16922">
    <property type="entry name" value="HATPase_EvgS-ArcB-TorS-like"/>
    <property type="match status" value="1"/>
</dbReference>
<dbReference type="InterPro" id="IPR000014">
    <property type="entry name" value="PAS"/>
</dbReference>
<keyword evidence="9" id="KW-1133">Transmembrane helix</keyword>
<evidence type="ECO:0000256" key="2">
    <source>
        <dbReference type="ARBA" id="ARBA00004651"/>
    </source>
</evidence>
<evidence type="ECO:0000313" key="20">
    <source>
        <dbReference type="Proteomes" id="UP000663570"/>
    </source>
</evidence>
<dbReference type="Gene3D" id="3.30.450.20">
    <property type="entry name" value="PAS domain"/>
    <property type="match status" value="1"/>
</dbReference>
<feature type="modified residue" description="Phosphohistidine" evidence="12">
    <location>
        <position position="897"/>
    </location>
</feature>
<keyword evidence="11" id="KW-0472">Membrane</keyword>
<dbReference type="InterPro" id="IPR011006">
    <property type="entry name" value="CheY-like_superfamily"/>
</dbReference>
<keyword evidence="6" id="KW-0812">Transmembrane</keyword>
<keyword evidence="7" id="KW-0547">Nucleotide-binding</keyword>
<dbReference type="InterPro" id="IPR000700">
    <property type="entry name" value="PAS-assoc_C"/>
</dbReference>